<protein>
    <recommendedName>
        <fullName evidence="1">Gypsy retrotransposon integrase-like protein 1</fullName>
    </recommendedName>
</protein>
<evidence type="ECO:0000259" key="3">
    <source>
        <dbReference type="Pfam" id="PF17921"/>
    </source>
</evidence>
<evidence type="ECO:0000256" key="2">
    <source>
        <dbReference type="SAM" id="Coils"/>
    </source>
</evidence>
<name>A0A9Q1GCK9_SYNKA</name>
<accession>A0A9Q1GCK9</accession>
<reference evidence="4" key="1">
    <citation type="journal article" date="2023" name="Science">
        <title>Genome structures resolve the early diversification of teleost fishes.</title>
        <authorList>
            <person name="Parey E."/>
            <person name="Louis A."/>
            <person name="Montfort J."/>
            <person name="Bouchez O."/>
            <person name="Roques C."/>
            <person name="Iampietro C."/>
            <person name="Lluch J."/>
            <person name="Castinel A."/>
            <person name="Donnadieu C."/>
            <person name="Desvignes T."/>
            <person name="Floi Bucao C."/>
            <person name="Jouanno E."/>
            <person name="Wen M."/>
            <person name="Mejri S."/>
            <person name="Dirks R."/>
            <person name="Jansen H."/>
            <person name="Henkel C."/>
            <person name="Chen W.J."/>
            <person name="Zahm M."/>
            <person name="Cabau C."/>
            <person name="Klopp C."/>
            <person name="Thompson A.W."/>
            <person name="Robinson-Rechavi M."/>
            <person name="Braasch I."/>
            <person name="Lecointre G."/>
            <person name="Bobe J."/>
            <person name="Postlethwait J.H."/>
            <person name="Berthelot C."/>
            <person name="Roest Crollius H."/>
            <person name="Guiguen Y."/>
        </authorList>
    </citation>
    <scope>NUCLEOTIDE SEQUENCE</scope>
    <source>
        <strain evidence="4">WJC10195</strain>
    </source>
</reference>
<dbReference type="InterPro" id="IPR031809">
    <property type="entry name" value="CCDC158"/>
</dbReference>
<evidence type="ECO:0000313" key="5">
    <source>
        <dbReference type="Proteomes" id="UP001152622"/>
    </source>
</evidence>
<gene>
    <name evidence="4" type="ORF">SKAU_G00019660</name>
</gene>
<dbReference type="PANTHER" id="PTHR47615">
    <property type="entry name" value="COILED-COIL DOMAIN-CONTAINING PROTEIN 158"/>
    <property type="match status" value="1"/>
</dbReference>
<sequence length="481" mass="54483">MTKPKLDACEQRWVAKLAPCSFDLKHIAGSKNIVADALSRDPFARVTKDLQSKHKRYQYVLPKSLKEKALSGIHDLAGQARTLHLARQRFFWPKMEQDVKEYVKCCRRCVVAKTPEPSARAPLESITTSAPMELGALDENAYAVELGFDGPPERSTNLEMLSEELERQTIETQKLQEQVEHATKRTMERMGRTLGGATSHVPKNIKVNSIGIPTEVNVPEVHISGQDLRIQPDMYDHNLDVQKHNLKHSGKDVVDRYSQQVSELQQQLSATHGLHEQQNLHLRQCIMKLQTKLQDSQMETDALLDQRVKECQRQADLVGKLQGTIRELQGSKQVGDHMLLEAENQVELLCKKQVALDQTLQEVGSALLDYEKRSAMSAYMDQVSASPGNYSLGMAVGRVLQDLDMENANLKEKLLLVEEQLGALKLEFQEKNVLMIKEQTERKQAERLASMYHSQKTELESSVSILHSKLLDAQKTHREKV</sequence>
<proteinExistence type="predicted"/>
<dbReference type="Proteomes" id="UP001152622">
    <property type="component" value="Chromosome 1"/>
</dbReference>
<dbReference type="OrthoDB" id="10072099at2759"/>
<dbReference type="InterPro" id="IPR041588">
    <property type="entry name" value="Integrase_H2C2"/>
</dbReference>
<dbReference type="FunFam" id="1.10.340.70:FF:000001">
    <property type="entry name" value="Retrovirus-related Pol polyprotein from transposon gypsy-like Protein"/>
    <property type="match status" value="1"/>
</dbReference>
<feature type="coiled-coil region" evidence="2">
    <location>
        <begin position="158"/>
        <end position="185"/>
    </location>
</feature>
<dbReference type="Pfam" id="PF17921">
    <property type="entry name" value="Integrase_H2C2"/>
    <property type="match status" value="1"/>
</dbReference>
<evidence type="ECO:0000313" key="4">
    <source>
        <dbReference type="EMBL" id="KAJ8381188.1"/>
    </source>
</evidence>
<feature type="non-terminal residue" evidence="4">
    <location>
        <position position="481"/>
    </location>
</feature>
<feature type="domain" description="Integrase zinc-binding" evidence="3">
    <location>
        <begin position="62"/>
        <end position="114"/>
    </location>
</feature>
<evidence type="ECO:0000256" key="1">
    <source>
        <dbReference type="ARBA" id="ARBA00039658"/>
    </source>
</evidence>
<dbReference type="EMBL" id="JAINUF010000001">
    <property type="protein sequence ID" value="KAJ8381188.1"/>
    <property type="molecule type" value="Genomic_DNA"/>
</dbReference>
<feature type="coiled-coil region" evidence="2">
    <location>
        <begin position="400"/>
        <end position="427"/>
    </location>
</feature>
<dbReference type="PANTHER" id="PTHR47615:SF1">
    <property type="entry name" value="COILED-COIL DOMAIN-CONTAINING PROTEIN 158"/>
    <property type="match status" value="1"/>
</dbReference>
<dbReference type="AlphaFoldDB" id="A0A9Q1GCK9"/>
<comment type="caution">
    <text evidence="4">The sequence shown here is derived from an EMBL/GenBank/DDBJ whole genome shotgun (WGS) entry which is preliminary data.</text>
</comment>
<dbReference type="Gene3D" id="1.10.340.70">
    <property type="match status" value="1"/>
</dbReference>
<keyword evidence="5" id="KW-1185">Reference proteome</keyword>
<dbReference type="Pfam" id="PF15921">
    <property type="entry name" value="CCDC158"/>
    <property type="match status" value="1"/>
</dbReference>
<organism evidence="4 5">
    <name type="scientific">Synaphobranchus kaupii</name>
    <name type="common">Kaup's arrowtooth eel</name>
    <dbReference type="NCBI Taxonomy" id="118154"/>
    <lineage>
        <taxon>Eukaryota</taxon>
        <taxon>Metazoa</taxon>
        <taxon>Chordata</taxon>
        <taxon>Craniata</taxon>
        <taxon>Vertebrata</taxon>
        <taxon>Euteleostomi</taxon>
        <taxon>Actinopterygii</taxon>
        <taxon>Neopterygii</taxon>
        <taxon>Teleostei</taxon>
        <taxon>Anguilliformes</taxon>
        <taxon>Synaphobranchidae</taxon>
        <taxon>Synaphobranchus</taxon>
    </lineage>
</organism>
<keyword evidence="2" id="KW-0175">Coiled coil</keyword>